<evidence type="ECO:0000259" key="5">
    <source>
        <dbReference type="Pfam" id="PF04542"/>
    </source>
</evidence>
<dbReference type="SUPFAM" id="SSF88946">
    <property type="entry name" value="Sigma2 domain of RNA polymerase sigma factors"/>
    <property type="match status" value="1"/>
</dbReference>
<dbReference type="GO" id="GO:0016987">
    <property type="term" value="F:sigma factor activity"/>
    <property type="evidence" value="ECO:0007669"/>
    <property type="project" value="UniProtKB-KW"/>
</dbReference>
<evidence type="ECO:0000313" key="6">
    <source>
        <dbReference type="EMBL" id="SMG29757.1"/>
    </source>
</evidence>
<keyword evidence="1" id="KW-0805">Transcription regulation</keyword>
<dbReference type="STRING" id="561720.SAMN06275492_11436"/>
<dbReference type="PANTHER" id="PTHR30385">
    <property type="entry name" value="SIGMA FACTOR F FLAGELLAR"/>
    <property type="match status" value="1"/>
</dbReference>
<sequence length="188" mass="22081">MDDERLSKSLEDRLWSEIKEGSDEARERIILSYRPMVFWIAKKFRVPGDLYPDLVQEGMVALINSVDNFDPSRGFRFTTYGYYRVRGQMLNFIQRKEAKAPVPVEDMDEELQDPFSPDRIDSLLDLQNGLDRLPEREARILSEMVLQGKSAQEVAERESMDVSHVYRLRRKALGWLRSWFFPDATSRV</sequence>
<dbReference type="Gene3D" id="1.10.10.10">
    <property type="entry name" value="Winged helix-like DNA-binding domain superfamily/Winged helix DNA-binding domain"/>
    <property type="match status" value="1"/>
</dbReference>
<dbReference type="EMBL" id="FXBB01000014">
    <property type="protein sequence ID" value="SMG29757.1"/>
    <property type="molecule type" value="Genomic_DNA"/>
</dbReference>
<proteinExistence type="predicted"/>
<keyword evidence="2" id="KW-0731">Sigma factor</keyword>
<protein>
    <submittedName>
        <fullName evidence="6">RNA polymerase sporulation-specific sigma factor</fullName>
    </submittedName>
</protein>
<dbReference type="AlphaFoldDB" id="A0A1X7JPC0"/>
<evidence type="ECO:0000256" key="2">
    <source>
        <dbReference type="ARBA" id="ARBA00023082"/>
    </source>
</evidence>
<dbReference type="Pfam" id="PF04542">
    <property type="entry name" value="Sigma70_r2"/>
    <property type="match status" value="1"/>
</dbReference>
<keyword evidence="7" id="KW-1185">Reference proteome</keyword>
<accession>A0A1X7JPC0</accession>
<dbReference type="InterPro" id="IPR036388">
    <property type="entry name" value="WH-like_DNA-bd_sf"/>
</dbReference>
<name>A0A1X7JPC0_9BACT</name>
<dbReference type="GO" id="GO:0003677">
    <property type="term" value="F:DNA binding"/>
    <property type="evidence" value="ECO:0007669"/>
    <property type="project" value="UniProtKB-KW"/>
</dbReference>
<evidence type="ECO:0000256" key="3">
    <source>
        <dbReference type="ARBA" id="ARBA00023125"/>
    </source>
</evidence>
<keyword evidence="3" id="KW-0238">DNA-binding</keyword>
<dbReference type="Proteomes" id="UP000193355">
    <property type="component" value="Unassembled WGS sequence"/>
</dbReference>
<dbReference type="InterPro" id="IPR014284">
    <property type="entry name" value="RNA_pol_sigma-70_dom"/>
</dbReference>
<dbReference type="InterPro" id="IPR013324">
    <property type="entry name" value="RNA_pol_sigma_r3/r4-like"/>
</dbReference>
<evidence type="ECO:0000256" key="1">
    <source>
        <dbReference type="ARBA" id="ARBA00023015"/>
    </source>
</evidence>
<dbReference type="NCBIfam" id="TIGR02937">
    <property type="entry name" value="sigma70-ECF"/>
    <property type="match status" value="1"/>
</dbReference>
<reference evidence="7" key="1">
    <citation type="submission" date="2017-04" db="EMBL/GenBank/DDBJ databases">
        <authorList>
            <person name="Varghese N."/>
            <person name="Submissions S."/>
        </authorList>
    </citation>
    <scope>NUCLEOTIDE SEQUENCE [LARGE SCALE GENOMIC DNA]</scope>
    <source>
        <strain evidence="7">USBA 82</strain>
    </source>
</reference>
<gene>
    <name evidence="6" type="ORF">SAMN06275492_11436</name>
</gene>
<dbReference type="GO" id="GO:0006352">
    <property type="term" value="P:DNA-templated transcription initiation"/>
    <property type="evidence" value="ECO:0007669"/>
    <property type="project" value="InterPro"/>
</dbReference>
<evidence type="ECO:0000313" key="7">
    <source>
        <dbReference type="Proteomes" id="UP000193355"/>
    </source>
</evidence>
<dbReference type="InterPro" id="IPR013325">
    <property type="entry name" value="RNA_pol_sigma_r2"/>
</dbReference>
<dbReference type="Gene3D" id="1.20.120.1810">
    <property type="match status" value="1"/>
</dbReference>
<evidence type="ECO:0000256" key="4">
    <source>
        <dbReference type="ARBA" id="ARBA00023163"/>
    </source>
</evidence>
<dbReference type="InterPro" id="IPR007627">
    <property type="entry name" value="RNA_pol_sigma70_r2"/>
</dbReference>
<dbReference type="RefSeq" id="WP_085544582.1">
    <property type="nucleotide sequence ID" value="NZ_FXBB01000014.1"/>
</dbReference>
<dbReference type="SUPFAM" id="SSF88659">
    <property type="entry name" value="Sigma3 and sigma4 domains of RNA polymerase sigma factors"/>
    <property type="match status" value="1"/>
</dbReference>
<keyword evidence="4" id="KW-0804">Transcription</keyword>
<organism evidence="6 7">
    <name type="scientific">Dethiosulfovibrio salsuginis</name>
    <dbReference type="NCBI Taxonomy" id="561720"/>
    <lineage>
        <taxon>Bacteria</taxon>
        <taxon>Thermotogati</taxon>
        <taxon>Synergistota</taxon>
        <taxon>Synergistia</taxon>
        <taxon>Synergistales</taxon>
        <taxon>Dethiosulfovibrionaceae</taxon>
        <taxon>Dethiosulfovibrio</taxon>
    </lineage>
</organism>
<feature type="domain" description="RNA polymerase sigma-70 region 2" evidence="5">
    <location>
        <begin position="30"/>
        <end position="97"/>
    </location>
</feature>
<dbReference type="OrthoDB" id="2111981at2"/>